<dbReference type="NCBIfam" id="TIGR01163">
    <property type="entry name" value="rpe"/>
    <property type="match status" value="1"/>
</dbReference>
<feature type="binding site" evidence="10 14">
    <location>
        <begin position="141"/>
        <end position="144"/>
    </location>
    <ligand>
        <name>substrate</name>
    </ligand>
</feature>
<feature type="binding site" evidence="10 13">
    <location>
        <position position="174"/>
    </location>
    <ligand>
        <name>a divalent metal cation</name>
        <dbReference type="ChEBI" id="CHEBI:60240"/>
    </ligand>
</feature>
<evidence type="ECO:0000256" key="8">
    <source>
        <dbReference type="ARBA" id="ARBA00022723"/>
    </source>
</evidence>
<evidence type="ECO:0000256" key="7">
    <source>
        <dbReference type="ARBA" id="ARBA00013188"/>
    </source>
</evidence>
<name>A0A0F3GVX4_9BACT</name>
<dbReference type="SUPFAM" id="SSF51366">
    <property type="entry name" value="Ribulose-phoshate binding barrel"/>
    <property type="match status" value="1"/>
</dbReference>
<feature type="binding site" evidence="10 13">
    <location>
        <position position="32"/>
    </location>
    <ligand>
        <name>a divalent metal cation</name>
        <dbReference type="ChEBI" id="CHEBI:60240"/>
    </ligand>
</feature>
<dbReference type="NCBIfam" id="NF004076">
    <property type="entry name" value="PRK05581.1-4"/>
    <property type="match status" value="1"/>
</dbReference>
<dbReference type="CDD" id="cd00429">
    <property type="entry name" value="RPE"/>
    <property type="match status" value="1"/>
</dbReference>
<comment type="cofactor">
    <cofactor evidence="5">
        <name>Fe(2+)</name>
        <dbReference type="ChEBI" id="CHEBI:29033"/>
    </cofactor>
</comment>
<evidence type="ECO:0000256" key="10">
    <source>
        <dbReference type="HAMAP-Rule" id="MF_02227"/>
    </source>
</evidence>
<dbReference type="GO" id="GO:0006098">
    <property type="term" value="P:pentose-phosphate shunt"/>
    <property type="evidence" value="ECO:0007669"/>
    <property type="project" value="UniProtKB-UniRule"/>
</dbReference>
<dbReference type="HAMAP" id="MF_02227">
    <property type="entry name" value="RPE"/>
    <property type="match status" value="1"/>
</dbReference>
<evidence type="ECO:0000256" key="12">
    <source>
        <dbReference type="PIRSR" id="PIRSR001461-1"/>
    </source>
</evidence>
<evidence type="ECO:0000256" key="11">
    <source>
        <dbReference type="PIRNR" id="PIRNR001461"/>
    </source>
</evidence>
<dbReference type="GO" id="GO:0004750">
    <property type="term" value="F:D-ribulose-phosphate 3-epimerase activity"/>
    <property type="evidence" value="ECO:0007669"/>
    <property type="project" value="UniProtKB-UniRule"/>
</dbReference>
<keyword evidence="13" id="KW-0170">Cobalt</keyword>
<dbReference type="InterPro" id="IPR000056">
    <property type="entry name" value="Ribul_P_3_epim-like"/>
</dbReference>
<comment type="function">
    <text evidence="10">Catalyzes the reversible epimerization of D-ribulose 5-phosphate to D-xylulose 5-phosphate.</text>
</comment>
<keyword evidence="13" id="KW-0862">Zinc</keyword>
<evidence type="ECO:0000256" key="13">
    <source>
        <dbReference type="PIRSR" id="PIRSR001461-2"/>
    </source>
</evidence>
<keyword evidence="8 10" id="KW-0479">Metal-binding</keyword>
<feature type="binding site" evidence="14">
    <location>
        <position position="176"/>
    </location>
    <ligand>
        <name>substrate</name>
    </ligand>
</feature>
<comment type="caution">
    <text evidence="15">The sequence shown here is derived from an EMBL/GenBank/DDBJ whole genome shotgun (WGS) entry which is preliminary data.</text>
</comment>
<reference evidence="15 16" key="1">
    <citation type="submission" date="2015-02" db="EMBL/GenBank/DDBJ databases">
        <title>Single-cell genomics of uncultivated deep-branching MTB reveals a conserved set of magnetosome genes.</title>
        <authorList>
            <person name="Kolinko S."/>
            <person name="Richter M."/>
            <person name="Glockner F.O."/>
            <person name="Brachmann A."/>
            <person name="Schuler D."/>
        </authorList>
    </citation>
    <scope>NUCLEOTIDE SEQUENCE [LARGE SCALE GENOMIC DNA]</scope>
    <source>
        <strain evidence="15">TM-1</strain>
    </source>
</reference>
<comment type="cofactor">
    <cofactor evidence="2">
        <name>Mn(2+)</name>
        <dbReference type="ChEBI" id="CHEBI:29035"/>
    </cofactor>
</comment>
<evidence type="ECO:0000256" key="9">
    <source>
        <dbReference type="ARBA" id="ARBA00023235"/>
    </source>
</evidence>
<dbReference type="PATRIC" id="fig|29290.4.peg.2340"/>
<gene>
    <name evidence="10" type="primary">rpe</name>
    <name evidence="15" type="ORF">MBAV_001764</name>
</gene>
<keyword evidence="13" id="KW-0464">Manganese</keyword>
<evidence type="ECO:0000256" key="5">
    <source>
        <dbReference type="ARBA" id="ARBA00001954"/>
    </source>
</evidence>
<evidence type="ECO:0000313" key="16">
    <source>
        <dbReference type="Proteomes" id="UP000033423"/>
    </source>
</evidence>
<protein>
    <recommendedName>
        <fullName evidence="7 10">Ribulose-phosphate 3-epimerase</fullName>
        <ecNumber evidence="7 10">5.1.3.1</ecNumber>
    </recommendedName>
</protein>
<dbReference type="AlphaFoldDB" id="A0A0F3GVX4"/>
<comment type="catalytic activity">
    <reaction evidence="1 10 11">
        <text>D-ribulose 5-phosphate = D-xylulose 5-phosphate</text>
        <dbReference type="Rhea" id="RHEA:13677"/>
        <dbReference type="ChEBI" id="CHEBI:57737"/>
        <dbReference type="ChEBI" id="CHEBI:58121"/>
        <dbReference type="EC" id="5.1.3.1"/>
    </reaction>
</comment>
<feature type="binding site" evidence="10 13">
    <location>
        <position position="65"/>
    </location>
    <ligand>
        <name>a divalent metal cation</name>
        <dbReference type="ChEBI" id="CHEBI:60240"/>
    </ligand>
</feature>
<dbReference type="PIRSF" id="PIRSF001461">
    <property type="entry name" value="RPE"/>
    <property type="match status" value="1"/>
</dbReference>
<dbReference type="GO" id="GO:0019323">
    <property type="term" value="P:pentose catabolic process"/>
    <property type="evidence" value="ECO:0007669"/>
    <property type="project" value="UniProtKB-UniRule"/>
</dbReference>
<dbReference type="Gene3D" id="3.20.20.70">
    <property type="entry name" value="Aldolase class I"/>
    <property type="match status" value="1"/>
</dbReference>
<dbReference type="PROSITE" id="PS01086">
    <property type="entry name" value="RIBUL_P_3_EPIMER_2"/>
    <property type="match status" value="1"/>
</dbReference>
<dbReference type="GO" id="GO:0005737">
    <property type="term" value="C:cytoplasm"/>
    <property type="evidence" value="ECO:0007669"/>
    <property type="project" value="UniProtKB-ARBA"/>
</dbReference>
<dbReference type="InterPro" id="IPR026019">
    <property type="entry name" value="Ribul_P_3_epim"/>
</dbReference>
<dbReference type="InterPro" id="IPR011060">
    <property type="entry name" value="RibuloseP-bd_barrel"/>
</dbReference>
<keyword evidence="9 10" id="KW-0413">Isomerase</keyword>
<organism evidence="15 16">
    <name type="scientific">Candidatus Magnetobacterium bavaricum</name>
    <dbReference type="NCBI Taxonomy" id="29290"/>
    <lineage>
        <taxon>Bacteria</taxon>
        <taxon>Pseudomonadati</taxon>
        <taxon>Nitrospirota</taxon>
        <taxon>Thermodesulfovibrionia</taxon>
        <taxon>Thermodesulfovibrionales</taxon>
        <taxon>Candidatus Magnetobacteriaceae</taxon>
        <taxon>Candidatus Magnetobacterium</taxon>
    </lineage>
</organism>
<evidence type="ECO:0000313" key="15">
    <source>
        <dbReference type="EMBL" id="KJU86040.1"/>
    </source>
</evidence>
<evidence type="ECO:0000256" key="2">
    <source>
        <dbReference type="ARBA" id="ARBA00001936"/>
    </source>
</evidence>
<dbReference type="EMBL" id="LACI01000768">
    <property type="protein sequence ID" value="KJU86040.1"/>
    <property type="molecule type" value="Genomic_DNA"/>
</dbReference>
<dbReference type="Proteomes" id="UP000033423">
    <property type="component" value="Unassembled WGS sequence"/>
</dbReference>
<feature type="binding site" evidence="10 14">
    <location>
        <begin position="196"/>
        <end position="197"/>
    </location>
    <ligand>
        <name>substrate</name>
    </ligand>
</feature>
<dbReference type="Pfam" id="PF00834">
    <property type="entry name" value="Ribul_P_3_epim"/>
    <property type="match status" value="1"/>
</dbReference>
<feature type="binding site" evidence="10 14">
    <location>
        <position position="65"/>
    </location>
    <ligand>
        <name>substrate</name>
    </ligand>
</feature>
<feature type="active site" description="Proton donor" evidence="10 12">
    <location>
        <position position="174"/>
    </location>
</feature>
<dbReference type="InterPro" id="IPR013785">
    <property type="entry name" value="Aldolase_TIM"/>
</dbReference>
<keyword evidence="16" id="KW-1185">Reference proteome</keyword>
<comment type="similarity">
    <text evidence="6 10 11">Belongs to the ribulose-phosphate 3-epimerase family.</text>
</comment>
<accession>A0A0F3GVX4</accession>
<feature type="binding site" evidence="10">
    <location>
        <begin position="174"/>
        <end position="176"/>
    </location>
    <ligand>
        <name>substrate</name>
    </ligand>
</feature>
<evidence type="ECO:0000256" key="14">
    <source>
        <dbReference type="PIRSR" id="PIRSR001461-3"/>
    </source>
</evidence>
<keyword evidence="10 11" id="KW-0119">Carbohydrate metabolism</keyword>
<evidence type="ECO:0000256" key="1">
    <source>
        <dbReference type="ARBA" id="ARBA00001782"/>
    </source>
</evidence>
<evidence type="ECO:0000256" key="6">
    <source>
        <dbReference type="ARBA" id="ARBA00009541"/>
    </source>
</evidence>
<dbReference type="FunFam" id="3.20.20.70:FF:000004">
    <property type="entry name" value="Ribulose-phosphate 3-epimerase"/>
    <property type="match status" value="1"/>
</dbReference>
<feature type="active site" description="Proton acceptor" evidence="10 12">
    <location>
        <position position="34"/>
    </location>
</feature>
<feature type="binding site" evidence="10 13">
    <location>
        <position position="34"/>
    </location>
    <ligand>
        <name>a divalent metal cation</name>
        <dbReference type="ChEBI" id="CHEBI:60240"/>
    </ligand>
</feature>
<evidence type="ECO:0000256" key="4">
    <source>
        <dbReference type="ARBA" id="ARBA00001947"/>
    </source>
</evidence>
<dbReference type="GO" id="GO:0046872">
    <property type="term" value="F:metal ion binding"/>
    <property type="evidence" value="ECO:0007669"/>
    <property type="project" value="UniProtKB-UniRule"/>
</dbReference>
<sequence length="215" mass="23394">MVLIAPSILSANFLQLKAELIASQDAGANMLHIDVMDGNFVPNITVGPFVVQQIRRATVLPLDVHLMIESPHRYLMDFIRAGSDTITVHVEADRHLHKTVTLLKETLCKAGVAINPSTPIESLLEILPLIDVVVVMSVNPGFGGQEFIPQSIDKIRRLKKLIDHLALKTVIEVDGGVGPKNAAELIQAGAGILVMGSAFYKSEDYKETIRTVRSG</sequence>
<comment type="cofactor">
    <cofactor evidence="3">
        <name>Co(2+)</name>
        <dbReference type="ChEBI" id="CHEBI:48828"/>
    </cofactor>
</comment>
<comment type="cofactor">
    <cofactor evidence="4">
        <name>Zn(2+)</name>
        <dbReference type="ChEBI" id="CHEBI:29105"/>
    </cofactor>
</comment>
<proteinExistence type="inferred from homology"/>
<dbReference type="PANTHER" id="PTHR11749">
    <property type="entry name" value="RIBULOSE-5-PHOSPHATE-3-EPIMERASE"/>
    <property type="match status" value="1"/>
</dbReference>
<dbReference type="PROSITE" id="PS01085">
    <property type="entry name" value="RIBUL_P_3_EPIMER_1"/>
    <property type="match status" value="1"/>
</dbReference>
<evidence type="ECO:0000256" key="3">
    <source>
        <dbReference type="ARBA" id="ARBA00001941"/>
    </source>
</evidence>
<dbReference type="EC" id="5.1.3.1" evidence="7 10"/>
<comment type="pathway">
    <text evidence="10">Carbohydrate degradation.</text>
</comment>
<feature type="binding site" evidence="10 14">
    <location>
        <position position="7"/>
    </location>
    <ligand>
        <name>substrate</name>
    </ligand>
</feature>
<comment type="cofactor">
    <cofactor evidence="10 13">
        <name>a divalent metal cation</name>
        <dbReference type="ChEBI" id="CHEBI:60240"/>
    </cofactor>
    <text evidence="10 13">Binds 1 divalent metal cation per subunit.</text>
</comment>